<evidence type="ECO:0000313" key="3">
    <source>
        <dbReference type="Proteomes" id="UP000076858"/>
    </source>
</evidence>
<keyword evidence="1" id="KW-0812">Transmembrane</keyword>
<keyword evidence="1" id="KW-1133">Transmembrane helix</keyword>
<dbReference type="Proteomes" id="UP000076858">
    <property type="component" value="Unassembled WGS sequence"/>
</dbReference>
<gene>
    <name evidence="2" type="ORF">APZ42_026342</name>
</gene>
<keyword evidence="1" id="KW-0472">Membrane</keyword>
<evidence type="ECO:0000313" key="2">
    <source>
        <dbReference type="EMBL" id="KZS09520.1"/>
    </source>
</evidence>
<feature type="transmembrane region" description="Helical" evidence="1">
    <location>
        <begin position="36"/>
        <end position="56"/>
    </location>
</feature>
<proteinExistence type="predicted"/>
<dbReference type="EMBL" id="LRGB01002066">
    <property type="protein sequence ID" value="KZS09520.1"/>
    <property type="molecule type" value="Genomic_DNA"/>
</dbReference>
<sequence length="178" mass="20953">MKSKVSLNTKIFVDVATHEKIRPDIFFFFAFPSSRFPFESVFFHRFLILLFFFFLLSPQPFAHETQEKIITDIKANMCNVHNIRVFYRIHFLLCVSPRSLVAAHEQPTLPDPNKTKTRESECKDVRGYHVHVQEKENLCWSIHVELCVSFLDCDVLPLPTCPTSKEENKTKKKRSDWC</sequence>
<accession>A0A162EDR4</accession>
<protein>
    <submittedName>
        <fullName evidence="2">Uncharacterized protein</fullName>
    </submittedName>
</protein>
<reference evidence="2 3" key="1">
    <citation type="submission" date="2016-03" db="EMBL/GenBank/DDBJ databases">
        <title>EvidentialGene: Evidence-directed Construction of Genes on Genomes.</title>
        <authorList>
            <person name="Gilbert D.G."/>
            <person name="Choi J.-H."/>
            <person name="Mockaitis K."/>
            <person name="Colbourne J."/>
            <person name="Pfrender M."/>
        </authorList>
    </citation>
    <scope>NUCLEOTIDE SEQUENCE [LARGE SCALE GENOMIC DNA]</scope>
    <source>
        <strain evidence="2 3">Xinb3</strain>
        <tissue evidence="2">Complete organism</tissue>
    </source>
</reference>
<dbReference type="AlphaFoldDB" id="A0A162EDR4"/>
<evidence type="ECO:0000256" key="1">
    <source>
        <dbReference type="SAM" id="Phobius"/>
    </source>
</evidence>
<comment type="caution">
    <text evidence="2">The sequence shown here is derived from an EMBL/GenBank/DDBJ whole genome shotgun (WGS) entry which is preliminary data.</text>
</comment>
<keyword evidence="3" id="KW-1185">Reference proteome</keyword>
<organism evidence="2 3">
    <name type="scientific">Daphnia magna</name>
    <dbReference type="NCBI Taxonomy" id="35525"/>
    <lineage>
        <taxon>Eukaryota</taxon>
        <taxon>Metazoa</taxon>
        <taxon>Ecdysozoa</taxon>
        <taxon>Arthropoda</taxon>
        <taxon>Crustacea</taxon>
        <taxon>Branchiopoda</taxon>
        <taxon>Diplostraca</taxon>
        <taxon>Cladocera</taxon>
        <taxon>Anomopoda</taxon>
        <taxon>Daphniidae</taxon>
        <taxon>Daphnia</taxon>
    </lineage>
</organism>
<name>A0A162EDR4_9CRUS</name>